<feature type="transmembrane region" description="Helical" evidence="8">
    <location>
        <begin position="287"/>
        <end position="308"/>
    </location>
</feature>
<organism evidence="9 10">
    <name type="scientific">Romboutsia hominis</name>
    <dbReference type="NCBI Taxonomy" id="1507512"/>
    <lineage>
        <taxon>Bacteria</taxon>
        <taxon>Bacillati</taxon>
        <taxon>Bacillota</taxon>
        <taxon>Clostridia</taxon>
        <taxon>Peptostreptococcales</taxon>
        <taxon>Peptostreptococcaceae</taxon>
        <taxon>Romboutsia</taxon>
    </lineage>
</organism>
<dbReference type="Pfam" id="PF01594">
    <property type="entry name" value="AI-2E_transport"/>
    <property type="match status" value="1"/>
</dbReference>
<feature type="transmembrane region" description="Helical" evidence="8">
    <location>
        <begin position="315"/>
        <end position="338"/>
    </location>
</feature>
<dbReference type="InterPro" id="IPR002549">
    <property type="entry name" value="AI-2E-like"/>
</dbReference>
<evidence type="ECO:0000256" key="6">
    <source>
        <dbReference type="ARBA" id="ARBA00022989"/>
    </source>
</evidence>
<evidence type="ECO:0000256" key="5">
    <source>
        <dbReference type="ARBA" id="ARBA00022692"/>
    </source>
</evidence>
<evidence type="ECO:0000256" key="7">
    <source>
        <dbReference type="ARBA" id="ARBA00023136"/>
    </source>
</evidence>
<evidence type="ECO:0000256" key="4">
    <source>
        <dbReference type="ARBA" id="ARBA00022475"/>
    </source>
</evidence>
<keyword evidence="5 8" id="KW-0812">Transmembrane</keyword>
<comment type="similarity">
    <text evidence="2">Belongs to the autoinducer-2 exporter (AI-2E) (TC 2.A.86) family.</text>
</comment>
<keyword evidence="10" id="KW-1185">Reference proteome</keyword>
<dbReference type="RefSeq" id="WP_166505246.1">
    <property type="nucleotide sequence ID" value="NZ_JAKNTL010000007.1"/>
</dbReference>
<dbReference type="AlphaFoldDB" id="A0A2P2BQJ8"/>
<evidence type="ECO:0000313" key="10">
    <source>
        <dbReference type="Proteomes" id="UP000245695"/>
    </source>
</evidence>
<keyword evidence="3" id="KW-0813">Transport</keyword>
<reference evidence="9 10" key="1">
    <citation type="submission" date="2014-09" db="EMBL/GenBank/DDBJ databases">
        <authorList>
            <person name="Hornung B.V."/>
        </authorList>
    </citation>
    <scope>NUCLEOTIDE SEQUENCE [LARGE SCALE GENOMIC DNA]</scope>
    <source>
        <strain evidence="9 10">FRIFI</strain>
    </source>
</reference>
<proteinExistence type="inferred from homology"/>
<protein>
    <submittedName>
        <fullName evidence="9">PF01594 domain protein</fullName>
    </submittedName>
</protein>
<dbReference type="Proteomes" id="UP000245695">
    <property type="component" value="Chromosome 1"/>
</dbReference>
<feature type="transmembrane region" description="Helical" evidence="8">
    <location>
        <begin position="344"/>
        <end position="366"/>
    </location>
</feature>
<feature type="transmembrane region" description="Helical" evidence="8">
    <location>
        <begin position="12"/>
        <end position="33"/>
    </location>
</feature>
<evidence type="ECO:0000256" key="1">
    <source>
        <dbReference type="ARBA" id="ARBA00004651"/>
    </source>
</evidence>
<gene>
    <name evidence="9" type="ORF">FRIFI_1090</name>
</gene>
<dbReference type="KEGG" id="rhom:FRIFI_1090"/>
<accession>A0A2P2BQJ8</accession>
<evidence type="ECO:0000256" key="8">
    <source>
        <dbReference type="SAM" id="Phobius"/>
    </source>
</evidence>
<name>A0A2P2BQJ8_9FIRM</name>
<keyword evidence="6 8" id="KW-1133">Transmembrane helix</keyword>
<feature type="transmembrane region" description="Helical" evidence="8">
    <location>
        <begin position="39"/>
        <end position="58"/>
    </location>
</feature>
<evidence type="ECO:0000256" key="3">
    <source>
        <dbReference type="ARBA" id="ARBA00022448"/>
    </source>
</evidence>
<dbReference type="EMBL" id="LN650648">
    <property type="protein sequence ID" value="CEI72630.1"/>
    <property type="molecule type" value="Genomic_DNA"/>
</dbReference>
<evidence type="ECO:0000313" key="9">
    <source>
        <dbReference type="EMBL" id="CEI72630.1"/>
    </source>
</evidence>
<feature type="transmembrane region" description="Helical" evidence="8">
    <location>
        <begin position="164"/>
        <end position="195"/>
    </location>
</feature>
<keyword evidence="7 8" id="KW-0472">Membrane</keyword>
<keyword evidence="4" id="KW-1003">Cell membrane</keyword>
<dbReference type="GO" id="GO:0005886">
    <property type="term" value="C:plasma membrane"/>
    <property type="evidence" value="ECO:0007669"/>
    <property type="project" value="UniProtKB-SubCell"/>
</dbReference>
<evidence type="ECO:0000256" key="2">
    <source>
        <dbReference type="ARBA" id="ARBA00009773"/>
    </source>
</evidence>
<comment type="subcellular location">
    <subcellularLocation>
        <location evidence="1">Cell membrane</location>
        <topology evidence="1">Multi-pass membrane protein</topology>
    </subcellularLocation>
</comment>
<dbReference type="PANTHER" id="PTHR21716:SF53">
    <property type="entry name" value="PERMEASE PERM-RELATED"/>
    <property type="match status" value="1"/>
</dbReference>
<sequence>MRDFKLKNQFILATYIIILSFLLLNIKTVGNVLNTTLSILKPFIIGLAIAFLLNVPMKSFENRLIGKIVKKYNIKNSKIIIRIISLILTLITIGLLLSAFINLVIPQLVKSTSSLISSIPQDIDSLQSYITTYMSHINISDNLHHSLLSGVDKMSDFMIKTLNYFISNIVGITFSITSIITNLLLGFVIAIYMLLSKDKLIVQFKKVIYGLLSENMADKIMSIIKLGDVKFSKFIVGQCTDGIVMGSLCFIGMTIFNMPYAILISTLIGITDLIPIFGTFLGAALSALILFMIKPVTALYFIIMIVIIQQVEGNFIYPFIVGNSIGLSSFWILVPIIIGSSMFGVLGILIGVPLFSMIYTLCGGYINNRIKSKNINIQK</sequence>
<dbReference type="GO" id="GO:0055085">
    <property type="term" value="P:transmembrane transport"/>
    <property type="evidence" value="ECO:0007669"/>
    <property type="project" value="TreeGrafter"/>
</dbReference>
<dbReference type="PANTHER" id="PTHR21716">
    <property type="entry name" value="TRANSMEMBRANE PROTEIN"/>
    <property type="match status" value="1"/>
</dbReference>
<feature type="transmembrane region" description="Helical" evidence="8">
    <location>
        <begin position="79"/>
        <end position="105"/>
    </location>
</feature>